<organism evidence="1">
    <name type="scientific">marine metagenome</name>
    <dbReference type="NCBI Taxonomy" id="408172"/>
    <lineage>
        <taxon>unclassified sequences</taxon>
        <taxon>metagenomes</taxon>
        <taxon>ecological metagenomes</taxon>
    </lineage>
</organism>
<accession>A0A381TE44</accession>
<gene>
    <name evidence="1" type="ORF">METZ01_LOCUS67214</name>
</gene>
<dbReference type="AlphaFoldDB" id="A0A381TE44"/>
<dbReference type="EMBL" id="UINC01004442">
    <property type="protein sequence ID" value="SVA14360.1"/>
    <property type="molecule type" value="Genomic_DNA"/>
</dbReference>
<evidence type="ECO:0000313" key="1">
    <source>
        <dbReference type="EMBL" id="SVA14360.1"/>
    </source>
</evidence>
<name>A0A381TE44_9ZZZZ</name>
<sequence>MRNIPTTKQLRNKYDPDGVLEAIEISFKENLEKLRSSLNHKDSPLLKYNRDLQISLLDSNEKKNEEIIDDVAATLKDTLYFMTLSKKDRTAVTQKMKVYHSDLVKNQLARIELLLDDSEIGSPKHGHDPTPKHKGMNQVFHILGMIKKDLELENDHWSNLSRSGYLTGFQNSMGEFFEMLKKLGMTQKDQITLVQRLFDDFEVDWNEGDRENIKLSLQQPALANYETTQRDIRQISSTFFSKSLSEDLVLDLIDHARIMKKRLRRF</sequence>
<reference evidence="1" key="1">
    <citation type="submission" date="2018-05" db="EMBL/GenBank/DDBJ databases">
        <authorList>
            <person name="Lanie J.A."/>
            <person name="Ng W.-L."/>
            <person name="Kazmierczak K.M."/>
            <person name="Andrzejewski T.M."/>
            <person name="Davidsen T.M."/>
            <person name="Wayne K.J."/>
            <person name="Tettelin H."/>
            <person name="Glass J.I."/>
            <person name="Rusch D."/>
            <person name="Podicherti R."/>
            <person name="Tsui H.-C.T."/>
            <person name="Winkler M.E."/>
        </authorList>
    </citation>
    <scope>NUCLEOTIDE SEQUENCE</scope>
</reference>
<proteinExistence type="predicted"/>
<protein>
    <submittedName>
        <fullName evidence="1">Uncharacterized protein</fullName>
    </submittedName>
</protein>